<organism evidence="2 3">
    <name type="scientific">Naumovozyma dairenensis (strain ATCC 10597 / BCRC 20456 / CBS 421 / NBRC 0211 / NRRL Y-12639)</name>
    <name type="common">Saccharomyces dairenensis</name>
    <dbReference type="NCBI Taxonomy" id="1071378"/>
    <lineage>
        <taxon>Eukaryota</taxon>
        <taxon>Fungi</taxon>
        <taxon>Dikarya</taxon>
        <taxon>Ascomycota</taxon>
        <taxon>Saccharomycotina</taxon>
        <taxon>Saccharomycetes</taxon>
        <taxon>Saccharomycetales</taxon>
        <taxon>Saccharomycetaceae</taxon>
        <taxon>Naumovozyma</taxon>
    </lineage>
</organism>
<dbReference type="RefSeq" id="XP_003672081.1">
    <property type="nucleotide sequence ID" value="XM_003672033.1"/>
</dbReference>
<protein>
    <submittedName>
        <fullName evidence="2">Uncharacterized protein</fullName>
    </submittedName>
</protein>
<dbReference type="GO" id="GO:0005634">
    <property type="term" value="C:nucleus"/>
    <property type="evidence" value="ECO:0007669"/>
    <property type="project" value="EnsemblFungi"/>
</dbReference>
<keyword evidence="3" id="KW-1185">Reference proteome</keyword>
<dbReference type="EMBL" id="HE580275">
    <property type="protein sequence ID" value="CCD26838.1"/>
    <property type="molecule type" value="Genomic_DNA"/>
</dbReference>
<dbReference type="eggNOG" id="ENOG502S399">
    <property type="taxonomic scope" value="Eukaryota"/>
</dbReference>
<dbReference type="GeneID" id="11493849"/>
<evidence type="ECO:0000313" key="2">
    <source>
        <dbReference type="EMBL" id="CCD26838.1"/>
    </source>
</evidence>
<dbReference type="CDD" id="cd22876">
    <property type="entry name" value="Acm1_CIR"/>
    <property type="match status" value="1"/>
</dbReference>
<dbReference type="GO" id="GO:0031397">
    <property type="term" value="P:negative regulation of protein ubiquitination"/>
    <property type="evidence" value="ECO:0007669"/>
    <property type="project" value="EnsemblFungi"/>
</dbReference>
<dbReference type="AlphaFoldDB" id="G0WGC7"/>
<accession>G0WGC7</accession>
<gene>
    <name evidence="2" type="primary">NDAI0I02700</name>
    <name evidence="2" type="ordered locus">NDAI_0I02700</name>
</gene>
<dbReference type="STRING" id="1071378.G0WGC7"/>
<feature type="compositionally biased region" description="Polar residues" evidence="1">
    <location>
        <begin position="29"/>
        <end position="38"/>
    </location>
</feature>
<proteinExistence type="predicted"/>
<sequence>MSSPIKRRPVLAGKNVNSYTKGSIRKNGNDSTHSSPSKKNYKIIDYALRRSPIKNVSLSPQRRKPLYSPSKLNCSTRNGTFTMFQETPEARQAILLEHSNMLVYSSSYHDENSFEEVKENMSPSKLNSKKLIRQKPTKKRVIRKPLRDLDISEYKGYIENPHTKETTELNLHTNGKIHLPSFVTPPRKHKLKDYFTTNTHEHDSSASSLHFSQTTDDINENKVVRKLEFEIFENEL</sequence>
<dbReference type="HOGENOM" id="CLU_111692_0_0_1"/>
<dbReference type="OMA" id="SPAKICP"/>
<dbReference type="GO" id="GO:0005737">
    <property type="term" value="C:cytoplasm"/>
    <property type="evidence" value="ECO:0007669"/>
    <property type="project" value="EnsemblFungi"/>
</dbReference>
<evidence type="ECO:0000256" key="1">
    <source>
        <dbReference type="SAM" id="MobiDB-lite"/>
    </source>
</evidence>
<evidence type="ECO:0000313" key="3">
    <source>
        <dbReference type="Proteomes" id="UP000000689"/>
    </source>
</evidence>
<reference evidence="2 3" key="1">
    <citation type="journal article" date="2011" name="Proc. Natl. Acad. Sci. U.S.A.">
        <title>Evolutionary erosion of yeast sex chromosomes by mating-type switching accidents.</title>
        <authorList>
            <person name="Gordon J.L."/>
            <person name="Armisen D."/>
            <person name="Proux-Wera E."/>
            <person name="Oheigeartaigh S.S."/>
            <person name="Byrne K.P."/>
            <person name="Wolfe K.H."/>
        </authorList>
    </citation>
    <scope>NUCLEOTIDE SEQUENCE [LARGE SCALE GENOMIC DNA]</scope>
    <source>
        <strain evidence="3">ATCC 10597 / BCRC 20456 / CBS 421 / NBRC 0211 / NRRL Y-12639</strain>
    </source>
</reference>
<dbReference type="KEGG" id="ndi:NDAI_0I02700"/>
<dbReference type="OrthoDB" id="4069241at2759"/>
<dbReference type="GO" id="GO:0055105">
    <property type="term" value="F:ubiquitin-protein transferase inhibitor activity"/>
    <property type="evidence" value="ECO:0007669"/>
    <property type="project" value="EnsemblFungi"/>
</dbReference>
<name>G0WGC7_NAUDC</name>
<feature type="region of interest" description="Disordered" evidence="1">
    <location>
        <begin position="1"/>
        <end position="38"/>
    </location>
</feature>
<dbReference type="Proteomes" id="UP000000689">
    <property type="component" value="Chromosome 9"/>
</dbReference>